<dbReference type="Pfam" id="PF03564">
    <property type="entry name" value="DUF1759"/>
    <property type="match status" value="1"/>
</dbReference>
<name>A0A1X7UC21_AMPQE</name>
<sequence>MEDLMSLESVSSDFHLGDLRRLYDNTEASIRALEALGVAVETYGALLTPIFMKKIPQDSRLTITRRVNSSDWNMKKILKVFLEELEARERAILPKIRCDQPSQCHHQRNFDRHPHLKSLEFTTDMGKVNEVSPDILLGADQYWSLLTGEVIKGPVAVKYMSEQSTTMVTHVLRVKGLSKEKCLEKGIHSFWSVESLGVVKSDYIEKVFLMIGIAEADQDALRFLWYKDVAAKEPEIQVYQFTRVVFGVGPSPYLLNATLAKHLKCFESTYPKSKELFRQGGFNLRKYVSNCKELQQKIDSAESTSGDISTKPESAEDLVPTKCGVIGLAKPIRTPRCCLTIAGRNVMLVGFCHAFLKAYAEVIYALDERQKCMFVASKTPVAPLKKQTIPRLELLSALLLARLIVSVKQSLSELVSGCMCYKDSLIVIHSKEGTDKQWKQFVQNRVREIRENVESSKWSHCQGENNSADLPSRGLALKELSESSMWLCGPLWLNDKKPGNSQLQDGLPLECLDKLRMREREVLFLSVGDGLSTGIMIGSIMEIERFSCFEKLINTTVYILRFCDRMKKSLNDGSGLLMETNLMEIKRKAEILWIQEV</sequence>
<dbReference type="InterPro" id="IPR005312">
    <property type="entry name" value="DUF1759"/>
</dbReference>
<dbReference type="PANTHER" id="PTHR47331">
    <property type="entry name" value="PHD-TYPE DOMAIN-CONTAINING PROTEIN"/>
    <property type="match status" value="1"/>
</dbReference>
<dbReference type="InParanoid" id="A0A1X7UC21"/>
<proteinExistence type="predicted"/>
<organism evidence="1">
    <name type="scientific">Amphimedon queenslandica</name>
    <name type="common">Sponge</name>
    <dbReference type="NCBI Taxonomy" id="400682"/>
    <lineage>
        <taxon>Eukaryota</taxon>
        <taxon>Metazoa</taxon>
        <taxon>Porifera</taxon>
        <taxon>Demospongiae</taxon>
        <taxon>Heteroscleromorpha</taxon>
        <taxon>Haplosclerida</taxon>
        <taxon>Niphatidae</taxon>
        <taxon>Amphimedon</taxon>
    </lineage>
</organism>
<protein>
    <recommendedName>
        <fullName evidence="2">Peptidase aspartic putative domain-containing protein</fullName>
    </recommendedName>
</protein>
<dbReference type="Pfam" id="PF05380">
    <property type="entry name" value="Peptidase_A17"/>
    <property type="match status" value="1"/>
</dbReference>
<accession>A0A1X7UC21</accession>
<evidence type="ECO:0008006" key="2">
    <source>
        <dbReference type="Google" id="ProtNLM"/>
    </source>
</evidence>
<dbReference type="EnsemblMetazoa" id="Aqu2.1.25040_001">
    <property type="protein sequence ID" value="Aqu2.1.25040_001"/>
    <property type="gene ID" value="Aqu2.1.25040"/>
</dbReference>
<evidence type="ECO:0000313" key="1">
    <source>
        <dbReference type="EnsemblMetazoa" id="Aqu2.1.25040_001"/>
    </source>
</evidence>
<dbReference type="OrthoDB" id="6511288at2759"/>
<reference evidence="1" key="1">
    <citation type="submission" date="2017-05" db="UniProtKB">
        <authorList>
            <consortium name="EnsemblMetazoa"/>
        </authorList>
    </citation>
    <scope>IDENTIFICATION</scope>
</reference>
<dbReference type="AlphaFoldDB" id="A0A1X7UC21"/>
<dbReference type="InterPro" id="IPR008042">
    <property type="entry name" value="Retrotrans_Pao"/>
</dbReference>